<dbReference type="SMART" id="SM00091">
    <property type="entry name" value="PAS"/>
    <property type="match status" value="1"/>
</dbReference>
<dbReference type="GO" id="GO:0043709">
    <property type="term" value="P:cell adhesion involved in single-species biofilm formation"/>
    <property type="evidence" value="ECO:0007669"/>
    <property type="project" value="TreeGrafter"/>
</dbReference>
<evidence type="ECO:0000313" key="7">
    <source>
        <dbReference type="Proteomes" id="UP000664658"/>
    </source>
</evidence>
<comment type="pathway">
    <text evidence="2">Purine metabolism; 3',5'-cyclic di-GMP biosynthesis.</text>
</comment>
<dbReference type="GeneID" id="69704405"/>
<dbReference type="AlphaFoldDB" id="A0A2P1VSF4"/>
<dbReference type="Pfam" id="PF00990">
    <property type="entry name" value="GGDEF"/>
    <property type="match status" value="1"/>
</dbReference>
<comment type="catalytic activity">
    <reaction evidence="5">
        <text>2 GTP = 3',3'-c-di-GMP + 2 diphosphate</text>
        <dbReference type="Rhea" id="RHEA:24898"/>
        <dbReference type="ChEBI" id="CHEBI:33019"/>
        <dbReference type="ChEBI" id="CHEBI:37565"/>
        <dbReference type="ChEBI" id="CHEBI:58805"/>
        <dbReference type="EC" id="2.7.7.65"/>
    </reaction>
</comment>
<organism evidence="6 7">
    <name type="scientific">Plesiomonas shigelloides</name>
    <name type="common">Aeromonas shigelloides</name>
    <dbReference type="NCBI Taxonomy" id="703"/>
    <lineage>
        <taxon>Bacteria</taxon>
        <taxon>Pseudomonadati</taxon>
        <taxon>Pseudomonadota</taxon>
        <taxon>Gammaproteobacteria</taxon>
        <taxon>Enterobacterales</taxon>
        <taxon>Enterobacteriaceae</taxon>
        <taxon>Plesiomonas</taxon>
    </lineage>
</organism>
<dbReference type="SUPFAM" id="SSF55073">
    <property type="entry name" value="Nucleotide cyclase"/>
    <property type="match status" value="1"/>
</dbReference>
<dbReference type="EC" id="2.7.7.65" evidence="3"/>
<dbReference type="SMART" id="SM00267">
    <property type="entry name" value="GGDEF"/>
    <property type="match status" value="1"/>
</dbReference>
<dbReference type="InterPro" id="IPR013656">
    <property type="entry name" value="PAS_4"/>
</dbReference>
<evidence type="ECO:0000256" key="5">
    <source>
        <dbReference type="ARBA" id="ARBA00034247"/>
    </source>
</evidence>
<dbReference type="NCBIfam" id="TIGR00229">
    <property type="entry name" value="sensory_box"/>
    <property type="match status" value="1"/>
</dbReference>
<protein>
    <recommendedName>
        <fullName evidence="3">diguanylate cyclase</fullName>
        <ecNumber evidence="3">2.7.7.65</ecNumber>
    </recommendedName>
</protein>
<evidence type="ECO:0000256" key="1">
    <source>
        <dbReference type="ARBA" id="ARBA00001946"/>
    </source>
</evidence>
<proteinExistence type="predicted"/>
<dbReference type="InterPro" id="IPR035965">
    <property type="entry name" value="PAS-like_dom_sf"/>
</dbReference>
<evidence type="ECO:0000256" key="4">
    <source>
        <dbReference type="ARBA" id="ARBA00023134"/>
    </source>
</evidence>
<dbReference type="InterPro" id="IPR029787">
    <property type="entry name" value="Nucleotide_cyclase"/>
</dbReference>
<dbReference type="GO" id="GO:0005525">
    <property type="term" value="F:GTP binding"/>
    <property type="evidence" value="ECO:0007669"/>
    <property type="project" value="UniProtKB-KW"/>
</dbReference>
<dbReference type="InterPro" id="IPR000014">
    <property type="entry name" value="PAS"/>
</dbReference>
<comment type="caution">
    <text evidence="6">The sequence shown here is derived from an EMBL/GenBank/DDBJ whole genome shotgun (WGS) entry which is preliminary data.</text>
</comment>
<dbReference type="PROSITE" id="PS50887">
    <property type="entry name" value="GGDEF"/>
    <property type="match status" value="1"/>
</dbReference>
<dbReference type="Proteomes" id="UP000664658">
    <property type="component" value="Unassembled WGS sequence"/>
</dbReference>
<gene>
    <name evidence="6" type="ORF">J2R62_06725</name>
</gene>
<dbReference type="PROSITE" id="PS50113">
    <property type="entry name" value="PAC"/>
    <property type="match status" value="1"/>
</dbReference>
<dbReference type="PANTHER" id="PTHR45138">
    <property type="entry name" value="REGULATORY COMPONENTS OF SENSORY TRANSDUCTION SYSTEM"/>
    <property type="match status" value="1"/>
</dbReference>
<dbReference type="SUPFAM" id="SSF55785">
    <property type="entry name" value="PYP-like sensor domain (PAS domain)"/>
    <property type="match status" value="1"/>
</dbReference>
<name>A0A2P1VSF4_PLESH</name>
<dbReference type="CDD" id="cd00130">
    <property type="entry name" value="PAS"/>
    <property type="match status" value="1"/>
</dbReference>
<dbReference type="FunFam" id="3.30.70.270:FF:000001">
    <property type="entry name" value="Diguanylate cyclase domain protein"/>
    <property type="match status" value="1"/>
</dbReference>
<reference evidence="6" key="1">
    <citation type="submission" date="2021-03" db="EMBL/GenBank/DDBJ databases">
        <title>Plesiomonas shigelloides zfcc0051, isolated from zebrafish feces.</title>
        <authorList>
            <person name="Vanderhoek Z."/>
            <person name="Gaulke C."/>
        </authorList>
    </citation>
    <scope>NUCLEOTIDE SEQUENCE</scope>
    <source>
        <strain evidence="6">Zfcc0051</strain>
    </source>
</reference>
<dbReference type="Gene3D" id="3.30.70.270">
    <property type="match status" value="1"/>
</dbReference>
<dbReference type="InterPro" id="IPR043128">
    <property type="entry name" value="Rev_trsase/Diguanyl_cyclase"/>
</dbReference>
<dbReference type="Pfam" id="PF08448">
    <property type="entry name" value="PAS_4"/>
    <property type="match status" value="1"/>
</dbReference>
<keyword evidence="4" id="KW-0342">GTP-binding</keyword>
<accession>A0A2P1VSF4</accession>
<dbReference type="GO" id="GO:0005886">
    <property type="term" value="C:plasma membrane"/>
    <property type="evidence" value="ECO:0007669"/>
    <property type="project" value="TreeGrafter"/>
</dbReference>
<dbReference type="GO" id="GO:0052621">
    <property type="term" value="F:diguanylate cyclase activity"/>
    <property type="evidence" value="ECO:0007669"/>
    <property type="project" value="UniProtKB-EC"/>
</dbReference>
<evidence type="ECO:0000256" key="3">
    <source>
        <dbReference type="ARBA" id="ARBA00012528"/>
    </source>
</evidence>
<dbReference type="InterPro" id="IPR000700">
    <property type="entry name" value="PAS-assoc_C"/>
</dbReference>
<dbReference type="PANTHER" id="PTHR45138:SF9">
    <property type="entry name" value="DIGUANYLATE CYCLASE DGCM-RELATED"/>
    <property type="match status" value="1"/>
</dbReference>
<keyword evidence="4" id="KW-0547">Nucleotide-binding</keyword>
<sequence length="375" mass="42506">MTISALFMLGVILGGLGLTLLLLGMRASRHRPAGVLTGYVRWERWRYRWRSQPYRHSGRLMQQLFDASPDPVAVISERGVYLTCNQAFAHMLGGPQCTVAQICGTRPVAWSAEDRVAFWASQEQQVLNSGLPVCYEDYFSTPDGTVRWLEITKSPCNGPEYAERAVLIVGRDITERKRTEQQLADAIMDLHTLSYFDCVTRIANRRHFEEQLHQQWRTHQRNQRSLALLLIDIDYFKAYNDRYGHQQGDCGLQAFAEVLTHSLWRPQDLVARYGGEEFVILLPETDERGAEEVARRIQINLRQADIPHSASDINGHLTCSIGIAAMQPSPLVHCSELVQQADLALYQAKSLGRNRICVTGETAHSVKVELQDDTQ</sequence>
<dbReference type="InterPro" id="IPR050469">
    <property type="entry name" value="Diguanylate_Cyclase"/>
</dbReference>
<comment type="cofactor">
    <cofactor evidence="1">
        <name>Mg(2+)</name>
        <dbReference type="ChEBI" id="CHEBI:18420"/>
    </cofactor>
</comment>
<dbReference type="GO" id="GO:1902201">
    <property type="term" value="P:negative regulation of bacterial-type flagellum-dependent cell motility"/>
    <property type="evidence" value="ECO:0007669"/>
    <property type="project" value="TreeGrafter"/>
</dbReference>
<dbReference type="CDD" id="cd01949">
    <property type="entry name" value="GGDEF"/>
    <property type="match status" value="1"/>
</dbReference>
<dbReference type="RefSeq" id="WP_081995564.1">
    <property type="nucleotide sequence ID" value="NZ_CP027852.1"/>
</dbReference>
<dbReference type="NCBIfam" id="TIGR00254">
    <property type="entry name" value="GGDEF"/>
    <property type="match status" value="1"/>
</dbReference>
<evidence type="ECO:0000313" key="6">
    <source>
        <dbReference type="EMBL" id="MBO1107918.1"/>
    </source>
</evidence>
<dbReference type="EMBL" id="JAFNAA010000005">
    <property type="protein sequence ID" value="MBO1107918.1"/>
    <property type="molecule type" value="Genomic_DNA"/>
</dbReference>
<dbReference type="InterPro" id="IPR000160">
    <property type="entry name" value="GGDEF_dom"/>
</dbReference>
<dbReference type="Gene3D" id="3.30.450.20">
    <property type="entry name" value="PAS domain"/>
    <property type="match status" value="1"/>
</dbReference>
<evidence type="ECO:0000256" key="2">
    <source>
        <dbReference type="ARBA" id="ARBA00004665"/>
    </source>
</evidence>